<evidence type="ECO:0000256" key="1">
    <source>
        <dbReference type="SAM" id="Phobius"/>
    </source>
</evidence>
<keyword evidence="3" id="KW-1185">Reference proteome</keyword>
<keyword evidence="1" id="KW-0812">Transmembrane</keyword>
<organism evidence="2 3">
    <name type="scientific">Flavobacterium suaedae</name>
    <dbReference type="NCBI Taxonomy" id="1767027"/>
    <lineage>
        <taxon>Bacteria</taxon>
        <taxon>Pseudomonadati</taxon>
        <taxon>Bacteroidota</taxon>
        <taxon>Flavobacteriia</taxon>
        <taxon>Flavobacteriales</taxon>
        <taxon>Flavobacteriaceae</taxon>
        <taxon>Flavobacterium</taxon>
    </lineage>
</organism>
<dbReference type="EMBL" id="BMJE01000007">
    <property type="protein sequence ID" value="GGB83621.1"/>
    <property type="molecule type" value="Genomic_DNA"/>
</dbReference>
<accession>A0ABQ1K3X2</accession>
<keyword evidence="1" id="KW-0472">Membrane</keyword>
<dbReference type="Proteomes" id="UP000615760">
    <property type="component" value="Unassembled WGS sequence"/>
</dbReference>
<keyword evidence="1" id="KW-1133">Transmembrane helix</keyword>
<protein>
    <submittedName>
        <fullName evidence="2">Uncharacterized protein</fullName>
    </submittedName>
</protein>
<comment type="caution">
    <text evidence="2">The sequence shown here is derived from an EMBL/GenBank/DDBJ whole genome shotgun (WGS) entry which is preliminary data.</text>
</comment>
<evidence type="ECO:0000313" key="2">
    <source>
        <dbReference type="EMBL" id="GGB83621.1"/>
    </source>
</evidence>
<name>A0ABQ1K3X2_9FLAO</name>
<gene>
    <name evidence="2" type="ORF">GCM10007424_24550</name>
</gene>
<feature type="transmembrane region" description="Helical" evidence="1">
    <location>
        <begin position="49"/>
        <end position="70"/>
    </location>
</feature>
<proteinExistence type="predicted"/>
<feature type="transmembrane region" description="Helical" evidence="1">
    <location>
        <begin position="12"/>
        <end position="37"/>
    </location>
</feature>
<sequence>MLFVFLTRILDLFLLTWHSNCGMKFWLFLPISITFFIKLLPKNFGYKKYAVVAKITGYTYVVYVIIVAMLKIAKNK</sequence>
<evidence type="ECO:0000313" key="3">
    <source>
        <dbReference type="Proteomes" id="UP000615760"/>
    </source>
</evidence>
<reference evidence="3" key="1">
    <citation type="journal article" date="2019" name="Int. J. Syst. Evol. Microbiol.">
        <title>The Global Catalogue of Microorganisms (GCM) 10K type strain sequencing project: providing services to taxonomists for standard genome sequencing and annotation.</title>
        <authorList>
            <consortium name="The Broad Institute Genomics Platform"/>
            <consortium name="The Broad Institute Genome Sequencing Center for Infectious Disease"/>
            <person name="Wu L."/>
            <person name="Ma J."/>
        </authorList>
    </citation>
    <scope>NUCLEOTIDE SEQUENCE [LARGE SCALE GENOMIC DNA]</scope>
    <source>
        <strain evidence="3">CGMCC 1.15461</strain>
    </source>
</reference>